<sequence length="398" mass="44067">MPPSDRCKDESSSDRKQSEASTCEIEKETDFVGEKDIGVCKTQASEALTELDAARIAMQLRGILQEKGPRQEKDLLEALSPLQAQLILAAYGTLIAFLDCQPGFQVQHEHPHSLIYYHDRDGNGESIQVGATPGPTSSCSGDNGRRCSDDLAPLFTHTHSLSDAGNKCAVNEDNDGQEKHRMKDSSIQASTPPGSPTRSLQKEKETAAQVKKNRTAKEPTCTDQAGTHISPRPSQPRRPQRQRSPPPRPSEPEVKSRLPAVIAMHRADKQSKKPAKRLPGPEFCEMSERKKPIAAPCPNFESAQSSKPSRKKQIAAPCPDVESTQSSRVGSPTKKNMERKISKIAEMVKKKHPEHTEEEIRRSINYLRRLKGGFSRMTFNAIVALVHSDLEASRKENR</sequence>
<reference evidence="2" key="1">
    <citation type="journal article" date="2020" name="Cell">
        <title>Large-Scale Comparative Analyses of Tick Genomes Elucidate Their Genetic Diversity and Vector Capacities.</title>
        <authorList>
            <consortium name="Tick Genome and Microbiome Consortium (TIGMIC)"/>
            <person name="Jia N."/>
            <person name="Wang J."/>
            <person name="Shi W."/>
            <person name="Du L."/>
            <person name="Sun Y."/>
            <person name="Zhan W."/>
            <person name="Jiang J.F."/>
            <person name="Wang Q."/>
            <person name="Zhang B."/>
            <person name="Ji P."/>
            <person name="Bell-Sakyi L."/>
            <person name="Cui X.M."/>
            <person name="Yuan T.T."/>
            <person name="Jiang B.G."/>
            <person name="Yang W.F."/>
            <person name="Lam T.T."/>
            <person name="Chang Q.C."/>
            <person name="Ding S.J."/>
            <person name="Wang X.J."/>
            <person name="Zhu J.G."/>
            <person name="Ruan X.D."/>
            <person name="Zhao L."/>
            <person name="Wei J.T."/>
            <person name="Ye R.Z."/>
            <person name="Que T.C."/>
            <person name="Du C.H."/>
            <person name="Zhou Y.H."/>
            <person name="Cheng J.X."/>
            <person name="Dai P.F."/>
            <person name="Guo W.B."/>
            <person name="Han X.H."/>
            <person name="Huang E.J."/>
            <person name="Li L.F."/>
            <person name="Wei W."/>
            <person name="Gao Y.C."/>
            <person name="Liu J.Z."/>
            <person name="Shao H.Z."/>
            <person name="Wang X."/>
            <person name="Wang C.C."/>
            <person name="Yang T.C."/>
            <person name="Huo Q.B."/>
            <person name="Li W."/>
            <person name="Chen H.Y."/>
            <person name="Chen S.E."/>
            <person name="Zhou L.G."/>
            <person name="Ni X.B."/>
            <person name="Tian J.H."/>
            <person name="Sheng Y."/>
            <person name="Liu T."/>
            <person name="Pan Y.S."/>
            <person name="Xia L.Y."/>
            <person name="Li J."/>
            <person name="Zhao F."/>
            <person name="Cao W.C."/>
        </authorList>
    </citation>
    <scope>NUCLEOTIDE SEQUENCE</scope>
    <source>
        <strain evidence="2">Rsan-2018</strain>
    </source>
</reference>
<organism evidence="2 3">
    <name type="scientific">Rhipicephalus sanguineus</name>
    <name type="common">Brown dog tick</name>
    <name type="synonym">Ixodes sanguineus</name>
    <dbReference type="NCBI Taxonomy" id="34632"/>
    <lineage>
        <taxon>Eukaryota</taxon>
        <taxon>Metazoa</taxon>
        <taxon>Ecdysozoa</taxon>
        <taxon>Arthropoda</taxon>
        <taxon>Chelicerata</taxon>
        <taxon>Arachnida</taxon>
        <taxon>Acari</taxon>
        <taxon>Parasitiformes</taxon>
        <taxon>Ixodida</taxon>
        <taxon>Ixodoidea</taxon>
        <taxon>Ixodidae</taxon>
        <taxon>Rhipicephalinae</taxon>
        <taxon>Rhipicephalus</taxon>
        <taxon>Rhipicephalus</taxon>
    </lineage>
</organism>
<dbReference type="AlphaFoldDB" id="A0A9D4YQ00"/>
<proteinExistence type="predicted"/>
<dbReference type="EMBL" id="JABSTV010001245">
    <property type="protein sequence ID" value="KAH7983772.1"/>
    <property type="molecule type" value="Genomic_DNA"/>
</dbReference>
<protein>
    <submittedName>
        <fullName evidence="2">Uncharacterized protein</fullName>
    </submittedName>
</protein>
<feature type="region of interest" description="Disordered" evidence="1">
    <location>
        <begin position="295"/>
        <end position="339"/>
    </location>
</feature>
<evidence type="ECO:0000256" key="1">
    <source>
        <dbReference type="SAM" id="MobiDB-lite"/>
    </source>
</evidence>
<evidence type="ECO:0000313" key="3">
    <source>
        <dbReference type="Proteomes" id="UP000821837"/>
    </source>
</evidence>
<name>A0A9D4YQ00_RHISA</name>
<feature type="compositionally biased region" description="Polar residues" evidence="1">
    <location>
        <begin position="185"/>
        <end position="199"/>
    </location>
</feature>
<reference evidence="2" key="2">
    <citation type="submission" date="2021-09" db="EMBL/GenBank/DDBJ databases">
        <authorList>
            <person name="Jia N."/>
            <person name="Wang J."/>
            <person name="Shi W."/>
            <person name="Du L."/>
            <person name="Sun Y."/>
            <person name="Zhan W."/>
            <person name="Jiang J."/>
            <person name="Wang Q."/>
            <person name="Zhang B."/>
            <person name="Ji P."/>
            <person name="Sakyi L.B."/>
            <person name="Cui X."/>
            <person name="Yuan T."/>
            <person name="Jiang B."/>
            <person name="Yang W."/>
            <person name="Lam T.T.-Y."/>
            <person name="Chang Q."/>
            <person name="Ding S."/>
            <person name="Wang X."/>
            <person name="Zhu J."/>
            <person name="Ruan X."/>
            <person name="Zhao L."/>
            <person name="Wei J."/>
            <person name="Que T."/>
            <person name="Du C."/>
            <person name="Cheng J."/>
            <person name="Dai P."/>
            <person name="Han X."/>
            <person name="Huang E."/>
            <person name="Gao Y."/>
            <person name="Liu J."/>
            <person name="Shao H."/>
            <person name="Ye R."/>
            <person name="Li L."/>
            <person name="Wei W."/>
            <person name="Wang X."/>
            <person name="Wang C."/>
            <person name="Huo Q."/>
            <person name="Li W."/>
            <person name="Guo W."/>
            <person name="Chen H."/>
            <person name="Chen S."/>
            <person name="Zhou L."/>
            <person name="Zhou L."/>
            <person name="Ni X."/>
            <person name="Tian J."/>
            <person name="Zhou Y."/>
            <person name="Sheng Y."/>
            <person name="Liu T."/>
            <person name="Pan Y."/>
            <person name="Xia L."/>
            <person name="Li J."/>
            <person name="Zhao F."/>
            <person name="Cao W."/>
        </authorList>
    </citation>
    <scope>NUCLEOTIDE SEQUENCE</scope>
    <source>
        <strain evidence="2">Rsan-2018</strain>
        <tissue evidence="2">Larvae</tissue>
    </source>
</reference>
<feature type="compositionally biased region" description="Polar residues" evidence="1">
    <location>
        <begin position="322"/>
        <end position="334"/>
    </location>
</feature>
<dbReference type="Proteomes" id="UP000821837">
    <property type="component" value="Chromosome 1"/>
</dbReference>
<feature type="region of interest" description="Disordered" evidence="1">
    <location>
        <begin position="158"/>
        <end position="258"/>
    </location>
</feature>
<evidence type="ECO:0000313" key="2">
    <source>
        <dbReference type="EMBL" id="KAH7983772.1"/>
    </source>
</evidence>
<feature type="region of interest" description="Disordered" evidence="1">
    <location>
        <begin position="1"/>
        <end position="24"/>
    </location>
</feature>
<keyword evidence="3" id="KW-1185">Reference proteome</keyword>
<feature type="region of interest" description="Disordered" evidence="1">
    <location>
        <begin position="125"/>
        <end position="144"/>
    </location>
</feature>
<accession>A0A9D4YQ00</accession>
<comment type="caution">
    <text evidence="2">The sequence shown here is derived from an EMBL/GenBank/DDBJ whole genome shotgun (WGS) entry which is preliminary data.</text>
</comment>
<gene>
    <name evidence="2" type="ORF">HPB52_014230</name>
</gene>